<comment type="caution">
    <text evidence="1">The sequence shown here is derived from an EMBL/GenBank/DDBJ whole genome shotgun (WGS) entry which is preliminary data.</text>
</comment>
<dbReference type="Proteomes" id="UP001168883">
    <property type="component" value="Unassembled WGS sequence"/>
</dbReference>
<evidence type="ECO:0000313" key="1">
    <source>
        <dbReference type="EMBL" id="MDO3680565.1"/>
    </source>
</evidence>
<reference evidence="1" key="1">
    <citation type="submission" date="2023-07" db="EMBL/GenBank/DDBJ databases">
        <authorList>
            <person name="Aktuganov G."/>
            <person name="Boyko T."/>
            <person name="Delegan Y."/>
            <person name="Galimzianova N."/>
            <person name="Gilvanova E."/>
            <person name="Korobov V."/>
            <person name="Kuzmina L."/>
            <person name="Melentiev A."/>
            <person name="Milman P."/>
            <person name="Ryabova A."/>
            <person name="Stupak E."/>
            <person name="Yasakov T."/>
            <person name="Zharikova N."/>
            <person name="Zhurenko E."/>
        </authorList>
    </citation>
    <scope>NUCLEOTIDE SEQUENCE</scope>
    <source>
        <strain evidence="1">IB-739</strain>
    </source>
</reference>
<evidence type="ECO:0008006" key="3">
    <source>
        <dbReference type="Google" id="ProtNLM"/>
    </source>
</evidence>
<evidence type="ECO:0000313" key="2">
    <source>
        <dbReference type="Proteomes" id="UP001168883"/>
    </source>
</evidence>
<gene>
    <name evidence="1" type="ORF">Q3C12_26500</name>
</gene>
<protein>
    <recommendedName>
        <fullName evidence="3">Phage related protein</fullName>
    </recommendedName>
</protein>
<proteinExistence type="predicted"/>
<name>A0ABT8VHV3_9BACL</name>
<dbReference type="EMBL" id="JAUMKJ010000042">
    <property type="protein sequence ID" value="MDO3680565.1"/>
    <property type="molecule type" value="Genomic_DNA"/>
</dbReference>
<dbReference type="RefSeq" id="WP_127483925.1">
    <property type="nucleotide sequence ID" value="NZ_JAUMKJ010000042.1"/>
</dbReference>
<organism evidence="1 2">
    <name type="scientific">Paenibacillus ehimensis</name>
    <dbReference type="NCBI Taxonomy" id="79264"/>
    <lineage>
        <taxon>Bacteria</taxon>
        <taxon>Bacillati</taxon>
        <taxon>Bacillota</taxon>
        <taxon>Bacilli</taxon>
        <taxon>Bacillales</taxon>
        <taxon>Paenibacillaceae</taxon>
        <taxon>Paenibacillus</taxon>
    </lineage>
</organism>
<sequence length="107" mass="12311">MTQAELYQSLKLLGMPVAYGGFEEPAPTPPFITYQFAYSSDIVADNQNYMEIGNFQVELYTTKKEPAIEKRVQDKLKELRLPYSKVEAWLDEEGIRQIIYEIQLIGG</sequence>
<keyword evidence="2" id="KW-1185">Reference proteome</keyword>
<accession>A0ABT8VHV3</accession>